<name>A0ABQ6FFA6_9RHOO</name>
<evidence type="ECO:0000313" key="2">
    <source>
        <dbReference type="EMBL" id="GLT23927.1"/>
    </source>
</evidence>
<dbReference type="InterPro" id="IPR036388">
    <property type="entry name" value="WH-like_DNA-bd_sf"/>
</dbReference>
<gene>
    <name evidence="2" type="ORF">GCM10007933_33980</name>
</gene>
<dbReference type="EMBL" id="BSPX01000065">
    <property type="protein sequence ID" value="GLT23927.1"/>
    <property type="molecule type" value="Genomic_DNA"/>
</dbReference>
<comment type="caution">
    <text evidence="2">The sequence shown here is derived from an EMBL/GenBank/DDBJ whole genome shotgun (WGS) entry which is preliminary data.</text>
</comment>
<protein>
    <submittedName>
        <fullName evidence="2">MarR family transcriptional regulator</fullName>
    </submittedName>
</protein>
<dbReference type="Proteomes" id="UP001157167">
    <property type="component" value="Unassembled WGS sequence"/>
</dbReference>
<dbReference type="PANTHER" id="PTHR33164">
    <property type="entry name" value="TRANSCRIPTIONAL REGULATOR, MARR FAMILY"/>
    <property type="match status" value="1"/>
</dbReference>
<dbReference type="InterPro" id="IPR036390">
    <property type="entry name" value="WH_DNA-bd_sf"/>
</dbReference>
<dbReference type="Gene3D" id="1.10.10.10">
    <property type="entry name" value="Winged helix-like DNA-binding domain superfamily/Winged helix DNA-binding domain"/>
    <property type="match status" value="1"/>
</dbReference>
<dbReference type="Pfam" id="PF12802">
    <property type="entry name" value="MarR_2"/>
    <property type="match status" value="1"/>
</dbReference>
<sequence>MVDLNRQAELREAIELFFFGYRAFTAPPDRLLEAWDLGRVHHRVLYFVARRPGITVTELQGVLGVSKQALNGPLRQVAEAGLVGSAADASDKRVRRLHLTDKGGQLEAALTGTQVEMLEKVFARLGADAELAWKQVMQALAAPPEA</sequence>
<dbReference type="SUPFAM" id="SSF46785">
    <property type="entry name" value="Winged helix' DNA-binding domain"/>
    <property type="match status" value="1"/>
</dbReference>
<dbReference type="SMART" id="SM00347">
    <property type="entry name" value="HTH_MARR"/>
    <property type="match status" value="1"/>
</dbReference>
<evidence type="ECO:0000313" key="3">
    <source>
        <dbReference type="Proteomes" id="UP001157167"/>
    </source>
</evidence>
<dbReference type="RefSeq" id="WP_284189098.1">
    <property type="nucleotide sequence ID" value="NZ_BSPX01000065.1"/>
</dbReference>
<dbReference type="InterPro" id="IPR039422">
    <property type="entry name" value="MarR/SlyA-like"/>
</dbReference>
<feature type="domain" description="HTH marR-type" evidence="1">
    <location>
        <begin position="1"/>
        <end position="142"/>
    </location>
</feature>
<reference evidence="3" key="1">
    <citation type="journal article" date="2019" name="Int. J. Syst. Evol. Microbiol.">
        <title>The Global Catalogue of Microorganisms (GCM) 10K type strain sequencing project: providing services to taxonomists for standard genome sequencing and annotation.</title>
        <authorList>
            <consortium name="The Broad Institute Genomics Platform"/>
            <consortium name="The Broad Institute Genome Sequencing Center for Infectious Disease"/>
            <person name="Wu L."/>
            <person name="Ma J."/>
        </authorList>
    </citation>
    <scope>NUCLEOTIDE SEQUENCE [LARGE SCALE GENOMIC DNA]</scope>
    <source>
        <strain evidence="3">NBRC 102407</strain>
    </source>
</reference>
<organism evidence="2 3">
    <name type="scientific">Zoogloea oryzae</name>
    <dbReference type="NCBI Taxonomy" id="310767"/>
    <lineage>
        <taxon>Bacteria</taxon>
        <taxon>Pseudomonadati</taxon>
        <taxon>Pseudomonadota</taxon>
        <taxon>Betaproteobacteria</taxon>
        <taxon>Rhodocyclales</taxon>
        <taxon>Zoogloeaceae</taxon>
        <taxon>Zoogloea</taxon>
    </lineage>
</organism>
<evidence type="ECO:0000259" key="1">
    <source>
        <dbReference type="PROSITE" id="PS50995"/>
    </source>
</evidence>
<keyword evidence="3" id="KW-1185">Reference proteome</keyword>
<dbReference type="PANTHER" id="PTHR33164:SF44">
    <property type="entry name" value="TRANSCRIPTIONAL REGULATORY PROTEIN"/>
    <property type="match status" value="1"/>
</dbReference>
<dbReference type="InterPro" id="IPR000835">
    <property type="entry name" value="HTH_MarR-typ"/>
</dbReference>
<accession>A0ABQ6FFA6</accession>
<dbReference type="PROSITE" id="PS50995">
    <property type="entry name" value="HTH_MARR_2"/>
    <property type="match status" value="1"/>
</dbReference>
<proteinExistence type="predicted"/>